<reference evidence="1" key="1">
    <citation type="submission" date="2022-07" db="EMBL/GenBank/DDBJ databases">
        <title>Genome Sequence of Agrocybe chaxingu.</title>
        <authorList>
            <person name="Buettner E."/>
        </authorList>
    </citation>
    <scope>NUCLEOTIDE SEQUENCE</scope>
    <source>
        <strain evidence="1">MP-N11</strain>
    </source>
</reference>
<keyword evidence="2" id="KW-1185">Reference proteome</keyword>
<sequence>MDGYDIRSNGYAYSDSTLFLELLPSSGIDYENHDPNNRDQKVSTLNDLGALYFQPEVEDIIGHVIEVIQAMGDNPNFEEIFSLVVGDQISVASRMIQEGILLEQWQADQNDAAETEKEALTTTRYERIMQEIASLGWEEHYFPTEYSPGTQEDLDQWMKYLFQAKEFTVRGWKAIRPKMEAIYLRSKELIRINILLDVIQDEFLARRSRLPIERRRQTPGWQDTLDDPRLDVFIEQTHATDWTADDICTFVDALLADTTDFFSRVQAQVAGKVAQFYVTPPPPSVLKESRVLFQCQKHKCSSMRTLIPFRDVIDHFVQAHPEEGWGDGSDFIIRPKIEAGVFLAATDVLRALGLEEDISYEEVEHMGKFACRCGHHLFCRPMAFEKLVFHVYLEQQWYKEKLGQVNLYRRHRADDILEDSHNLRCLRELVGHASAEEESAESSTDDDDDVSHPQYHGCQWCFSLTRRVDLSKLEHETVDYHMHVRTSVDARHDRLRLVIPPRNEKPVRVRLPPHKALGKRSIGALKLFLDLPLDIIFEVDGLPACPADLDEPEYASLLFDKFCMACASTRGIIKTDFRLRLRRCAGCMKTNTTSGFDVVNEWAFDPDLLKLFPASGCKYRAGQNQDQVVEMAREQICLASRIVEAGLAIEVWKTNEEHALEIAAKALAEARYGTIMERIKAPGWDPKWFPTGDMGDSEDFEAWNGYLHQPMQFNARGWDMIRPKAEAIYLRSKQRHQTRALLEAVVSVYKERRSALPLQQRREMPGCSDVVFDSRLEVFLSENRASDWTDGDTEAMATTLLSDSSEFRERLQQKLVKDF</sequence>
<gene>
    <name evidence="1" type="ORF">NLJ89_g358</name>
</gene>
<comment type="caution">
    <text evidence="1">The sequence shown here is derived from an EMBL/GenBank/DDBJ whole genome shotgun (WGS) entry which is preliminary data.</text>
</comment>
<dbReference type="OrthoDB" id="2322499at2759"/>
<dbReference type="EMBL" id="JANKHO010000013">
    <property type="protein sequence ID" value="KAJ3517684.1"/>
    <property type="molecule type" value="Genomic_DNA"/>
</dbReference>
<proteinExistence type="predicted"/>
<protein>
    <submittedName>
        <fullName evidence="1">Uncharacterized protein</fullName>
    </submittedName>
</protein>
<evidence type="ECO:0000313" key="2">
    <source>
        <dbReference type="Proteomes" id="UP001148786"/>
    </source>
</evidence>
<name>A0A9W8N243_9AGAR</name>
<accession>A0A9W8N243</accession>
<organism evidence="1 2">
    <name type="scientific">Agrocybe chaxingu</name>
    <dbReference type="NCBI Taxonomy" id="84603"/>
    <lineage>
        <taxon>Eukaryota</taxon>
        <taxon>Fungi</taxon>
        <taxon>Dikarya</taxon>
        <taxon>Basidiomycota</taxon>
        <taxon>Agaricomycotina</taxon>
        <taxon>Agaricomycetes</taxon>
        <taxon>Agaricomycetidae</taxon>
        <taxon>Agaricales</taxon>
        <taxon>Agaricineae</taxon>
        <taxon>Strophariaceae</taxon>
        <taxon>Agrocybe</taxon>
    </lineage>
</organism>
<dbReference type="AlphaFoldDB" id="A0A9W8N243"/>
<evidence type="ECO:0000313" key="1">
    <source>
        <dbReference type="EMBL" id="KAJ3517684.1"/>
    </source>
</evidence>
<dbReference type="Proteomes" id="UP001148786">
    <property type="component" value="Unassembled WGS sequence"/>
</dbReference>